<feature type="domain" description="Glycosyltransferase subfamily 4-like N-terminal" evidence="1">
    <location>
        <begin position="23"/>
        <end position="203"/>
    </location>
</feature>
<dbReference type="EMBL" id="CP046072">
    <property type="protein sequence ID" value="QSZ41443.1"/>
    <property type="molecule type" value="Genomic_DNA"/>
</dbReference>
<dbReference type="Proteomes" id="UP000671852">
    <property type="component" value="Chromosome"/>
</dbReference>
<keyword evidence="3" id="KW-1185">Reference proteome</keyword>
<gene>
    <name evidence="2" type="ORF">GJV85_04740</name>
</gene>
<dbReference type="PANTHER" id="PTHR45947">
    <property type="entry name" value="SULFOQUINOVOSYL TRANSFERASE SQD2"/>
    <property type="match status" value="1"/>
</dbReference>
<dbReference type="Pfam" id="PF13439">
    <property type="entry name" value="Glyco_transf_4"/>
    <property type="match status" value="1"/>
</dbReference>
<dbReference type="KEGG" id="saqt:GJV85_04740"/>
<dbReference type="PANTHER" id="PTHR45947:SF3">
    <property type="entry name" value="SULFOQUINOVOSYL TRANSFERASE SQD2"/>
    <property type="match status" value="1"/>
</dbReference>
<dbReference type="InterPro" id="IPR028098">
    <property type="entry name" value="Glyco_trans_4-like_N"/>
</dbReference>
<dbReference type="RefSeq" id="WP_207562724.1">
    <property type="nucleotide sequence ID" value="NZ_CP046072.1"/>
</dbReference>
<dbReference type="AlphaFoldDB" id="A0A975AZL3"/>
<evidence type="ECO:0000313" key="2">
    <source>
        <dbReference type="EMBL" id="QSZ41443.1"/>
    </source>
</evidence>
<reference evidence="2" key="2">
    <citation type="submission" date="2021-04" db="EMBL/GenBank/DDBJ databases">
        <title>Isolation and characterization of a novel species of the genus Sulfurimonas.</title>
        <authorList>
            <person name="Fukui M."/>
        </authorList>
    </citation>
    <scope>NUCLEOTIDE SEQUENCE</scope>
    <source>
        <strain evidence="2">H1576</strain>
    </source>
</reference>
<evidence type="ECO:0000259" key="1">
    <source>
        <dbReference type="Pfam" id="PF13439"/>
    </source>
</evidence>
<dbReference type="CDD" id="cd03794">
    <property type="entry name" value="GT4_WbuB-like"/>
    <property type="match status" value="1"/>
</dbReference>
<dbReference type="Pfam" id="PF13692">
    <property type="entry name" value="Glyco_trans_1_4"/>
    <property type="match status" value="1"/>
</dbReference>
<proteinExistence type="predicted"/>
<accession>A0A975AZL3</accession>
<dbReference type="SUPFAM" id="SSF53756">
    <property type="entry name" value="UDP-Glycosyltransferase/glycogen phosphorylase"/>
    <property type="match status" value="1"/>
</dbReference>
<dbReference type="Gene3D" id="3.40.50.2000">
    <property type="entry name" value="Glycogen Phosphorylase B"/>
    <property type="match status" value="2"/>
</dbReference>
<reference evidence="2" key="1">
    <citation type="submission" date="2019-11" db="EMBL/GenBank/DDBJ databases">
        <authorList>
            <person name="Kojima H."/>
        </authorList>
    </citation>
    <scope>NUCLEOTIDE SEQUENCE</scope>
    <source>
        <strain evidence="2">H1576</strain>
    </source>
</reference>
<name>A0A975AZL3_9BACT</name>
<evidence type="ECO:0000313" key="3">
    <source>
        <dbReference type="Proteomes" id="UP000671852"/>
    </source>
</evidence>
<dbReference type="InterPro" id="IPR050194">
    <property type="entry name" value="Glycosyltransferase_grp1"/>
</dbReference>
<sequence length="400" mass="45979">MKNIWIVNHHAVTPKMSGGTRHYDFAKELISRGYKVSIIASSYHYAKLEEMKKYPQNKYCLKEQVDQVQFIWIKTPAYKTNGISRVKNMLSFAVTLIKEVPKLNLERPDVIIGSSVHLFAVYGAYKLSQKYNTKFIMEVRDLWPLTLIEMGISKWHPFVILLGFLEKFLYKKASIIISTLPKAYKHIEKFVNKDKVIWISNGATVSSFSDEYKQVLDTNKFNIVYTGSHGLANSLETLVEVAYILKDKKDIFFTLVGDGPLRKSLQEKAVKQGLKNIKFIDTVAKSEINNYLKSADLLYVGLKNLALYRFGMSMNKIFDYMASKRAIIFVSNIDDNIIEESNAGIVIKDKNVEKIATAILNFSHLEKEKQREFGTNGYNYLVKNFDIKVLTDKLEQVIKD</sequence>
<protein>
    <submittedName>
        <fullName evidence="2">Glycosyltransferase</fullName>
    </submittedName>
</protein>
<dbReference type="GO" id="GO:0016758">
    <property type="term" value="F:hexosyltransferase activity"/>
    <property type="evidence" value="ECO:0007669"/>
    <property type="project" value="TreeGrafter"/>
</dbReference>
<organism evidence="2 3">
    <name type="scientific">Sulfurimonas aquatica</name>
    <dbReference type="NCBI Taxonomy" id="2672570"/>
    <lineage>
        <taxon>Bacteria</taxon>
        <taxon>Pseudomonadati</taxon>
        <taxon>Campylobacterota</taxon>
        <taxon>Epsilonproteobacteria</taxon>
        <taxon>Campylobacterales</taxon>
        <taxon>Sulfurimonadaceae</taxon>
        <taxon>Sulfurimonas</taxon>
    </lineage>
</organism>